<dbReference type="Gene3D" id="3.10.28.10">
    <property type="entry name" value="Homing endonucleases"/>
    <property type="match status" value="1"/>
</dbReference>
<dbReference type="Pfam" id="PF14528">
    <property type="entry name" value="LAGLIDADG_3"/>
    <property type="match status" value="1"/>
</dbReference>
<proteinExistence type="predicted"/>
<dbReference type="SUPFAM" id="SSF55608">
    <property type="entry name" value="Homing endonucleases"/>
    <property type="match status" value="1"/>
</dbReference>
<comment type="caution">
    <text evidence="2">The sequence shown here is derived from an EMBL/GenBank/DDBJ whole genome shotgun (WGS) entry which is preliminary data.</text>
</comment>
<reference evidence="2 3" key="1">
    <citation type="journal article" date="2016" name="Antonie Van Leeuwenhoek">
        <title>Lysinibacillus endophyticus sp. nov., an indole-3-acetic acid producing endophytic bacterium isolated from corn root (Zea mays cv. Xinken-5).</title>
        <authorList>
            <person name="Yu J."/>
            <person name="Guan X."/>
            <person name="Liu C."/>
            <person name="Xiang W."/>
            <person name="Yu Z."/>
            <person name="Liu X."/>
            <person name="Wang G."/>
        </authorList>
    </citation>
    <scope>NUCLEOTIDE SEQUENCE [LARGE SCALE GENOMIC DNA]</scope>
    <source>
        <strain evidence="2 3">DSM 100506</strain>
    </source>
</reference>
<accession>A0A494Z2I2</accession>
<dbReference type="InterPro" id="IPR004860">
    <property type="entry name" value="LAGLIDADG_dom"/>
</dbReference>
<protein>
    <recommendedName>
        <fullName evidence="1">Homing endonuclease LAGLIDADG domain-containing protein</fullName>
    </recommendedName>
</protein>
<dbReference type="EMBL" id="RBZN01000019">
    <property type="protein sequence ID" value="RKQ16708.1"/>
    <property type="molecule type" value="Genomic_DNA"/>
</dbReference>
<dbReference type="OrthoDB" id="961985at2"/>
<dbReference type="InterPro" id="IPR027434">
    <property type="entry name" value="Homing_endonucl"/>
</dbReference>
<dbReference type="Proteomes" id="UP000272238">
    <property type="component" value="Unassembled WGS sequence"/>
</dbReference>
<evidence type="ECO:0000313" key="2">
    <source>
        <dbReference type="EMBL" id="RKQ16708.1"/>
    </source>
</evidence>
<organism evidence="2 3">
    <name type="scientific">Ureibacillus endophyticus</name>
    <dbReference type="NCBI Taxonomy" id="1978490"/>
    <lineage>
        <taxon>Bacteria</taxon>
        <taxon>Bacillati</taxon>
        <taxon>Bacillota</taxon>
        <taxon>Bacilli</taxon>
        <taxon>Bacillales</taxon>
        <taxon>Caryophanaceae</taxon>
        <taxon>Ureibacillus</taxon>
    </lineage>
</organism>
<dbReference type="GO" id="GO:0004519">
    <property type="term" value="F:endonuclease activity"/>
    <property type="evidence" value="ECO:0007669"/>
    <property type="project" value="InterPro"/>
</dbReference>
<feature type="domain" description="Homing endonuclease LAGLIDADG" evidence="1">
    <location>
        <begin position="47"/>
        <end position="84"/>
    </location>
</feature>
<dbReference type="AlphaFoldDB" id="A0A494Z2I2"/>
<sequence>MEYTELSDRAIYNVLKKNNVTLKHKQYSGQPRKHKVNENFFKVLSHVMAWILGLFVTDGTVSGTTHSIHFAQKDERILQVIAKYMDADYVLAPMGKTRTVQLLLLNIQLTS</sequence>
<gene>
    <name evidence="2" type="ORF">D8M03_09420</name>
</gene>
<keyword evidence="3" id="KW-1185">Reference proteome</keyword>
<dbReference type="RefSeq" id="WP_121214519.1">
    <property type="nucleotide sequence ID" value="NZ_RBZN01000019.1"/>
</dbReference>
<name>A0A494Z2I2_9BACL</name>
<evidence type="ECO:0000313" key="3">
    <source>
        <dbReference type="Proteomes" id="UP000272238"/>
    </source>
</evidence>
<evidence type="ECO:0000259" key="1">
    <source>
        <dbReference type="Pfam" id="PF14528"/>
    </source>
</evidence>